<keyword evidence="1" id="KW-0540">Nuclease</keyword>
<dbReference type="InterPro" id="IPR013520">
    <property type="entry name" value="Ribonucl_H"/>
</dbReference>
<evidence type="ECO:0000256" key="2">
    <source>
        <dbReference type="ARBA" id="ARBA00022801"/>
    </source>
</evidence>
<dbReference type="SMART" id="SM00479">
    <property type="entry name" value="EXOIII"/>
    <property type="match status" value="1"/>
</dbReference>
<proteinExistence type="predicted"/>
<dbReference type="GO" id="GO:0003676">
    <property type="term" value="F:nucleic acid binding"/>
    <property type="evidence" value="ECO:0007669"/>
    <property type="project" value="InterPro"/>
</dbReference>
<dbReference type="SUPFAM" id="SSF53098">
    <property type="entry name" value="Ribonuclease H-like"/>
    <property type="match status" value="1"/>
</dbReference>
<dbReference type="AlphaFoldDB" id="A0A7S1F5L9"/>
<dbReference type="CDD" id="cd06133">
    <property type="entry name" value="ERI-1_3'hExo_like"/>
    <property type="match status" value="1"/>
</dbReference>
<name>A0A7S1F5L9_NOCSC</name>
<protein>
    <recommendedName>
        <fullName evidence="4">Exonuclease domain-containing protein</fullName>
    </recommendedName>
</protein>
<evidence type="ECO:0000256" key="1">
    <source>
        <dbReference type="ARBA" id="ARBA00022722"/>
    </source>
</evidence>
<dbReference type="Pfam" id="PF00929">
    <property type="entry name" value="RNase_T"/>
    <property type="match status" value="1"/>
</dbReference>
<dbReference type="InterPro" id="IPR036397">
    <property type="entry name" value="RNaseH_sf"/>
</dbReference>
<dbReference type="InterPro" id="IPR051274">
    <property type="entry name" value="3-5_Exoribonuclease"/>
</dbReference>
<accession>A0A7S1F5L9</accession>
<gene>
    <name evidence="5" type="ORF">NSCI0253_LOCUS18848</name>
</gene>
<dbReference type="GO" id="GO:0000175">
    <property type="term" value="F:3'-5'-RNA exonuclease activity"/>
    <property type="evidence" value="ECO:0007669"/>
    <property type="project" value="InterPro"/>
</dbReference>
<dbReference type="PANTHER" id="PTHR23044:SF61">
    <property type="entry name" value="3'-5' EXORIBONUCLEASE 1-RELATED"/>
    <property type="match status" value="1"/>
</dbReference>
<keyword evidence="2" id="KW-0378">Hydrolase</keyword>
<feature type="domain" description="Exonuclease" evidence="4">
    <location>
        <begin position="12"/>
        <end position="193"/>
    </location>
</feature>
<evidence type="ECO:0000313" key="5">
    <source>
        <dbReference type="EMBL" id="CAD8844498.1"/>
    </source>
</evidence>
<dbReference type="PANTHER" id="PTHR23044">
    <property type="entry name" value="3'-5' EXONUCLEASE ERI1-RELATED"/>
    <property type="match status" value="1"/>
</dbReference>
<organism evidence="5">
    <name type="scientific">Noctiluca scintillans</name>
    <name type="common">Sea sparkle</name>
    <name type="synonym">Red tide dinoflagellate</name>
    <dbReference type="NCBI Taxonomy" id="2966"/>
    <lineage>
        <taxon>Eukaryota</taxon>
        <taxon>Sar</taxon>
        <taxon>Alveolata</taxon>
        <taxon>Dinophyceae</taxon>
        <taxon>Noctilucales</taxon>
        <taxon>Noctilucaceae</taxon>
        <taxon>Noctiluca</taxon>
    </lineage>
</organism>
<dbReference type="Gene3D" id="3.30.420.10">
    <property type="entry name" value="Ribonuclease H-like superfamily/Ribonuclease H"/>
    <property type="match status" value="1"/>
</dbReference>
<evidence type="ECO:0000256" key="3">
    <source>
        <dbReference type="ARBA" id="ARBA00022839"/>
    </source>
</evidence>
<sequence>MTSHGDDSSVSYFLVMDFEATCELDDRKWLNEIIEFPAVLLDAATLDTVAEFREFVRPTERPQLTAFCSHLTGIQQADVDSADTLAGVLARFGEWLASSCVTGAALPVTCGDWDLQQMLPKETKRKRLEYPSALRIWCNIKVSFFQARGQKAGGMKEMLDVLGLPLVGRHHSGIDDARNIARILVELVRRYEFHITHTGLLHPRAVTSESTIVSDTAECGLGPGSETPSIRNASCG</sequence>
<reference evidence="5" key="1">
    <citation type="submission" date="2021-01" db="EMBL/GenBank/DDBJ databases">
        <authorList>
            <person name="Corre E."/>
            <person name="Pelletier E."/>
            <person name="Niang G."/>
            <person name="Scheremetjew M."/>
            <person name="Finn R."/>
            <person name="Kale V."/>
            <person name="Holt S."/>
            <person name="Cochrane G."/>
            <person name="Meng A."/>
            <person name="Brown T."/>
            <person name="Cohen L."/>
        </authorList>
    </citation>
    <scope>NUCLEOTIDE SEQUENCE</scope>
</reference>
<keyword evidence="3" id="KW-0269">Exonuclease</keyword>
<dbReference type="EMBL" id="HBFQ01026728">
    <property type="protein sequence ID" value="CAD8844498.1"/>
    <property type="molecule type" value="Transcribed_RNA"/>
</dbReference>
<evidence type="ECO:0000259" key="4">
    <source>
        <dbReference type="SMART" id="SM00479"/>
    </source>
</evidence>
<dbReference type="InterPro" id="IPR012337">
    <property type="entry name" value="RNaseH-like_sf"/>
</dbReference>
<dbReference type="InterPro" id="IPR047201">
    <property type="entry name" value="ERI-1_3'hExo-like"/>
</dbReference>